<dbReference type="Gene3D" id="1.10.510.10">
    <property type="entry name" value="Transferase(Phosphotransferase) domain 1"/>
    <property type="match status" value="1"/>
</dbReference>
<dbReference type="STRING" id="745531.A0A0C3N9E6"/>
<keyword evidence="4" id="KW-1185">Reference proteome</keyword>
<feature type="domain" description="Protein kinase" evidence="2">
    <location>
        <begin position="1"/>
        <end position="266"/>
    </location>
</feature>
<organism evidence="3 4">
    <name type="scientific">Phlebiopsis gigantea (strain 11061_1 CR5-6)</name>
    <name type="common">White-rot fungus</name>
    <name type="synonym">Peniophora gigantea</name>
    <dbReference type="NCBI Taxonomy" id="745531"/>
    <lineage>
        <taxon>Eukaryota</taxon>
        <taxon>Fungi</taxon>
        <taxon>Dikarya</taxon>
        <taxon>Basidiomycota</taxon>
        <taxon>Agaricomycotina</taxon>
        <taxon>Agaricomycetes</taxon>
        <taxon>Polyporales</taxon>
        <taxon>Phanerochaetaceae</taxon>
        <taxon>Phlebiopsis</taxon>
    </lineage>
</organism>
<dbReference type="PANTHER" id="PTHR38248">
    <property type="entry name" value="FUNK1 6"/>
    <property type="match status" value="1"/>
</dbReference>
<gene>
    <name evidence="3" type="ORF">PHLGIDRAFT_123659</name>
</gene>
<dbReference type="HOGENOM" id="CLU_585386_0_0_1"/>
<name>A0A0C3N9E6_PHLG1</name>
<dbReference type="AlphaFoldDB" id="A0A0C3N9E6"/>
<protein>
    <recommendedName>
        <fullName evidence="2">Protein kinase domain-containing protein</fullName>
    </recommendedName>
</protein>
<sequence length="467" mass="51985">MADIRAAAEEKVPEHKIVLDRALLTLEQSWEVPVDGVVDHTHNLMLRGKTPTVQEIVRVKANAEECKKVVTEKPVVGSVYVPQALGQKLLQYPAKVHYRLVYKEVGKTIDQLDSMHDVFRCLCDVVKGLSAMHAAGYVHRDISAGNILVVDGKGILGDVEYAKEEDDNSQHEVRTGTAYFMAIEVNLHAYVHKPTRRRARKGVGPNLVAKLSGAKQEDDVLPAWSATGELKHNTTRTSLHLNTIVEDELPRRHKARVAKRAPRPAFKYNPLHDLESVWWVAVYVWLCSCPVKNDAKMDQAAWSERLQAHARLATRVFRNNDFRRSFLSVEDTLTEELELLLPSFAAIGEELDAVRETIMCTYLEAEEDTSMITFQVAEHAYEDILDSLSAIQASLAGEKDIKLSFTDTRAMDEYLAGLANKHARPTPAGDANGSEDANDNECRPSKIHRTQHSGTVSLGAPSSARGL</sequence>
<evidence type="ECO:0000313" key="3">
    <source>
        <dbReference type="EMBL" id="KIP01109.1"/>
    </source>
</evidence>
<dbReference type="PANTHER" id="PTHR38248:SF2">
    <property type="entry name" value="FUNK1 11"/>
    <property type="match status" value="1"/>
</dbReference>
<dbReference type="PROSITE" id="PS50011">
    <property type="entry name" value="PROTEIN_KINASE_DOM"/>
    <property type="match status" value="1"/>
</dbReference>
<dbReference type="GO" id="GO:0005524">
    <property type="term" value="F:ATP binding"/>
    <property type="evidence" value="ECO:0007669"/>
    <property type="project" value="InterPro"/>
</dbReference>
<dbReference type="GO" id="GO:0004672">
    <property type="term" value="F:protein kinase activity"/>
    <property type="evidence" value="ECO:0007669"/>
    <property type="project" value="InterPro"/>
</dbReference>
<dbReference type="InterPro" id="IPR040976">
    <property type="entry name" value="Pkinase_fungal"/>
</dbReference>
<dbReference type="SUPFAM" id="SSF56112">
    <property type="entry name" value="Protein kinase-like (PK-like)"/>
    <property type="match status" value="1"/>
</dbReference>
<evidence type="ECO:0000259" key="2">
    <source>
        <dbReference type="PROSITE" id="PS50011"/>
    </source>
</evidence>
<dbReference type="OrthoDB" id="3271139at2759"/>
<evidence type="ECO:0000256" key="1">
    <source>
        <dbReference type="SAM" id="MobiDB-lite"/>
    </source>
</evidence>
<accession>A0A0C3N9E6</accession>
<dbReference type="InterPro" id="IPR008266">
    <property type="entry name" value="Tyr_kinase_AS"/>
</dbReference>
<evidence type="ECO:0000313" key="4">
    <source>
        <dbReference type="Proteomes" id="UP000053257"/>
    </source>
</evidence>
<dbReference type="InterPro" id="IPR011009">
    <property type="entry name" value="Kinase-like_dom_sf"/>
</dbReference>
<reference evidence="3 4" key="1">
    <citation type="journal article" date="2014" name="PLoS Genet.">
        <title>Analysis of the Phlebiopsis gigantea genome, transcriptome and secretome provides insight into its pioneer colonization strategies of wood.</title>
        <authorList>
            <person name="Hori C."/>
            <person name="Ishida T."/>
            <person name="Igarashi K."/>
            <person name="Samejima M."/>
            <person name="Suzuki H."/>
            <person name="Master E."/>
            <person name="Ferreira P."/>
            <person name="Ruiz-Duenas F.J."/>
            <person name="Held B."/>
            <person name="Canessa P."/>
            <person name="Larrondo L.F."/>
            <person name="Schmoll M."/>
            <person name="Druzhinina I.S."/>
            <person name="Kubicek C.P."/>
            <person name="Gaskell J.A."/>
            <person name="Kersten P."/>
            <person name="St John F."/>
            <person name="Glasner J."/>
            <person name="Sabat G."/>
            <person name="Splinter BonDurant S."/>
            <person name="Syed K."/>
            <person name="Yadav J."/>
            <person name="Mgbeahuruike A.C."/>
            <person name="Kovalchuk A."/>
            <person name="Asiegbu F.O."/>
            <person name="Lackner G."/>
            <person name="Hoffmeister D."/>
            <person name="Rencoret J."/>
            <person name="Gutierrez A."/>
            <person name="Sun H."/>
            <person name="Lindquist E."/>
            <person name="Barry K."/>
            <person name="Riley R."/>
            <person name="Grigoriev I.V."/>
            <person name="Henrissat B."/>
            <person name="Kues U."/>
            <person name="Berka R.M."/>
            <person name="Martinez A.T."/>
            <person name="Covert S.F."/>
            <person name="Blanchette R.A."/>
            <person name="Cullen D."/>
        </authorList>
    </citation>
    <scope>NUCLEOTIDE SEQUENCE [LARGE SCALE GENOMIC DNA]</scope>
    <source>
        <strain evidence="3 4">11061_1 CR5-6</strain>
    </source>
</reference>
<dbReference type="Pfam" id="PF17667">
    <property type="entry name" value="Pkinase_fungal"/>
    <property type="match status" value="1"/>
</dbReference>
<dbReference type="EMBL" id="KN840930">
    <property type="protein sequence ID" value="KIP01109.1"/>
    <property type="molecule type" value="Genomic_DNA"/>
</dbReference>
<dbReference type="PROSITE" id="PS00109">
    <property type="entry name" value="PROTEIN_KINASE_TYR"/>
    <property type="match status" value="1"/>
</dbReference>
<dbReference type="Proteomes" id="UP000053257">
    <property type="component" value="Unassembled WGS sequence"/>
</dbReference>
<feature type="region of interest" description="Disordered" evidence="1">
    <location>
        <begin position="421"/>
        <end position="467"/>
    </location>
</feature>
<proteinExistence type="predicted"/>
<dbReference type="InterPro" id="IPR000719">
    <property type="entry name" value="Prot_kinase_dom"/>
</dbReference>